<comment type="subcellular location">
    <subcellularLocation>
        <location evidence="1">Cell membrane</location>
        <topology evidence="1">Multi-pass membrane protein</topology>
    </subcellularLocation>
</comment>
<feature type="transmembrane region" description="Helical" evidence="6">
    <location>
        <begin position="186"/>
        <end position="208"/>
    </location>
</feature>
<feature type="transmembrane region" description="Helical" evidence="6">
    <location>
        <begin position="228"/>
        <end position="247"/>
    </location>
</feature>
<name>A0ABT8NAW9_9BACL</name>
<dbReference type="RefSeq" id="WP_301855582.1">
    <property type="nucleotide sequence ID" value="NZ_JAUJWU010000001.1"/>
</dbReference>
<evidence type="ECO:0000256" key="4">
    <source>
        <dbReference type="ARBA" id="ARBA00022989"/>
    </source>
</evidence>
<evidence type="ECO:0000313" key="7">
    <source>
        <dbReference type="EMBL" id="MDN7245035.1"/>
    </source>
</evidence>
<keyword evidence="5 6" id="KW-0472">Membrane</keyword>
<dbReference type="EMBL" id="JAUJWU010000001">
    <property type="protein sequence ID" value="MDN7245035.1"/>
    <property type="molecule type" value="Genomic_DNA"/>
</dbReference>
<evidence type="ECO:0000256" key="6">
    <source>
        <dbReference type="SAM" id="Phobius"/>
    </source>
</evidence>
<feature type="transmembrane region" description="Helical" evidence="6">
    <location>
        <begin position="153"/>
        <end position="177"/>
    </location>
</feature>
<feature type="transmembrane region" description="Helical" evidence="6">
    <location>
        <begin position="46"/>
        <end position="65"/>
    </location>
</feature>
<evidence type="ECO:0000256" key="2">
    <source>
        <dbReference type="ARBA" id="ARBA00022475"/>
    </source>
</evidence>
<dbReference type="Proteomes" id="UP001172142">
    <property type="component" value="Unassembled WGS sequence"/>
</dbReference>
<keyword evidence="2" id="KW-1003">Cell membrane</keyword>
<organism evidence="7 8">
    <name type="scientific">Planococcus shenhongbingii</name>
    <dbReference type="NCBI Taxonomy" id="3058398"/>
    <lineage>
        <taxon>Bacteria</taxon>
        <taxon>Bacillati</taxon>
        <taxon>Bacillota</taxon>
        <taxon>Bacilli</taxon>
        <taxon>Bacillales</taxon>
        <taxon>Caryophanaceae</taxon>
        <taxon>Planococcus</taxon>
    </lineage>
</organism>
<evidence type="ECO:0000256" key="1">
    <source>
        <dbReference type="ARBA" id="ARBA00004651"/>
    </source>
</evidence>
<keyword evidence="4 6" id="KW-1133">Transmembrane helix</keyword>
<dbReference type="InterPro" id="IPR019108">
    <property type="entry name" value="Caa3_assmbl_CtaG-rel"/>
</dbReference>
<keyword evidence="8" id="KW-1185">Reference proteome</keyword>
<gene>
    <name evidence="7" type="ORF">QWY13_05940</name>
</gene>
<sequence length="262" mass="28780">MEHGLHSEVTAAEFGGALLMLTAIVIYMNASVVSGKRNRKWPLYRIFLWILGVLAIGAVCIGPLASRAHSDFTVHMFNHLLIGMLAPLLMVLSSPVALLLRSLSVASARKVAGILKSRLVYFMGHPITAAIVNTGGLFVLYTTDLYFLMHDYFLLYVLVHFHLFAAGYLFTASIIYIDPVAHRVGFLYRAIVLVTALAGHGVLAKLIYADPPETVLKSQAEAGSMLMYYGGDAIDAVLIIVFCYQWFISARPRQTVPEGGFK</sequence>
<feature type="transmembrane region" description="Helical" evidence="6">
    <location>
        <begin position="120"/>
        <end position="141"/>
    </location>
</feature>
<proteinExistence type="predicted"/>
<protein>
    <submittedName>
        <fullName evidence="7">Cytochrome c oxidase assembly protein</fullName>
    </submittedName>
</protein>
<accession>A0ABT8NAW9</accession>
<feature type="transmembrane region" description="Helical" evidence="6">
    <location>
        <begin position="77"/>
        <end position="100"/>
    </location>
</feature>
<evidence type="ECO:0000313" key="8">
    <source>
        <dbReference type="Proteomes" id="UP001172142"/>
    </source>
</evidence>
<keyword evidence="3 6" id="KW-0812">Transmembrane</keyword>
<reference evidence="7 8" key="1">
    <citation type="submission" date="2023-07" db="EMBL/GenBank/DDBJ databases">
        <title>Novel species in genus Planococcus.</title>
        <authorList>
            <person name="Ning S."/>
        </authorList>
    </citation>
    <scope>NUCLEOTIDE SEQUENCE [LARGE SCALE GENOMIC DNA]</scope>
    <source>
        <strain evidence="7 8">N017</strain>
    </source>
</reference>
<evidence type="ECO:0000256" key="5">
    <source>
        <dbReference type="ARBA" id="ARBA00023136"/>
    </source>
</evidence>
<evidence type="ECO:0000256" key="3">
    <source>
        <dbReference type="ARBA" id="ARBA00022692"/>
    </source>
</evidence>
<dbReference type="Pfam" id="PF09678">
    <property type="entry name" value="Caa3_CtaG"/>
    <property type="match status" value="1"/>
</dbReference>
<feature type="transmembrane region" description="Helical" evidence="6">
    <location>
        <begin position="14"/>
        <end position="34"/>
    </location>
</feature>
<comment type="caution">
    <text evidence="7">The sequence shown here is derived from an EMBL/GenBank/DDBJ whole genome shotgun (WGS) entry which is preliminary data.</text>
</comment>